<proteinExistence type="predicted"/>
<keyword evidence="4" id="KW-1185">Reference proteome</keyword>
<evidence type="ECO:0000259" key="2">
    <source>
        <dbReference type="PROSITE" id="PS50983"/>
    </source>
</evidence>
<evidence type="ECO:0000256" key="1">
    <source>
        <dbReference type="SAM" id="SignalP"/>
    </source>
</evidence>
<dbReference type="PROSITE" id="PS50983">
    <property type="entry name" value="FE_B12_PBP"/>
    <property type="match status" value="1"/>
</dbReference>
<organism evidence="3 4">
    <name type="scientific">Paracoccus aminophilus JCM 7686</name>
    <dbReference type="NCBI Taxonomy" id="1367847"/>
    <lineage>
        <taxon>Bacteria</taxon>
        <taxon>Pseudomonadati</taxon>
        <taxon>Pseudomonadota</taxon>
        <taxon>Alphaproteobacteria</taxon>
        <taxon>Rhodobacterales</taxon>
        <taxon>Paracoccaceae</taxon>
        <taxon>Paracoccus</taxon>
    </lineage>
</organism>
<feature type="signal peptide" evidence="1">
    <location>
        <begin position="1"/>
        <end position="24"/>
    </location>
</feature>
<geneLocation type="plasmid" evidence="3 4">
    <name>pAMI6</name>
</geneLocation>
<accession>S5YJ18</accession>
<dbReference type="GO" id="GO:0071281">
    <property type="term" value="P:cellular response to iron ion"/>
    <property type="evidence" value="ECO:0007669"/>
    <property type="project" value="TreeGrafter"/>
</dbReference>
<name>S5YJ18_PARAH</name>
<keyword evidence="3" id="KW-0614">Plasmid</keyword>
<feature type="chain" id="PRO_5004535034" evidence="1">
    <location>
        <begin position="25"/>
        <end position="288"/>
    </location>
</feature>
<evidence type="ECO:0000313" key="3">
    <source>
        <dbReference type="EMBL" id="AGT11463.1"/>
    </source>
</evidence>
<dbReference type="Gene3D" id="3.40.50.1980">
    <property type="entry name" value="Nitrogenase molybdenum iron protein domain"/>
    <property type="match status" value="2"/>
</dbReference>
<keyword evidence="1" id="KW-0732">Signal</keyword>
<dbReference type="PANTHER" id="PTHR30535">
    <property type="entry name" value="VITAMIN B12-BINDING PROTEIN"/>
    <property type="match status" value="1"/>
</dbReference>
<dbReference type="EMBL" id="CP006654">
    <property type="protein sequence ID" value="AGT11463.1"/>
    <property type="molecule type" value="Genomic_DNA"/>
</dbReference>
<dbReference type="Proteomes" id="UP000015480">
    <property type="component" value="Plasmid pAMI6"/>
</dbReference>
<dbReference type="KEGG" id="pami:JCM7686_pAMI6p133"/>
<dbReference type="RefSeq" id="WP_020953234.1">
    <property type="nucleotide sequence ID" value="NC_022044.1"/>
</dbReference>
<dbReference type="SUPFAM" id="SSF53807">
    <property type="entry name" value="Helical backbone' metal receptor"/>
    <property type="match status" value="1"/>
</dbReference>
<dbReference type="OrthoDB" id="1632039at2"/>
<dbReference type="InterPro" id="IPR002491">
    <property type="entry name" value="ABC_transptr_periplasmic_BD"/>
</dbReference>
<gene>
    <name evidence="3" type="ORF">JCM7686_pAMI6p133</name>
</gene>
<sequence>MVRRLTLAGCIALGLGLLAPAAWAVPAAEPPRRVVSMNLCTDQLAMMLAAPGQLISVSYLARDARSSAMADEAALYPVNHGLAEEIAALRPDLVLAGSYTTPATVAMLRRLQIPVEQFAPEDDFEAIRANIRKMGAALGRAPEAEAMIAVFDRDLAALQDSAPTRPRAALYGANGYTSGDQSLAGQIIAAAGLDNIATEAGLSQGGILSLEQLVRANPDLLIRGQGFGGGSRAEDILDHPAVQDLAARAGVTAMADPDWVCGTPHVLAAIAKLRAARLAVQKEQKESP</sequence>
<dbReference type="InterPro" id="IPR050902">
    <property type="entry name" value="ABC_Transporter_SBP"/>
</dbReference>
<protein>
    <submittedName>
        <fullName evidence="3">ABC cobalamin/Fe3+-siderophore transporter, periplasmic substrate-binding subunit</fullName>
    </submittedName>
</protein>
<evidence type="ECO:0000313" key="4">
    <source>
        <dbReference type="Proteomes" id="UP000015480"/>
    </source>
</evidence>
<dbReference type="Pfam" id="PF01497">
    <property type="entry name" value="Peripla_BP_2"/>
    <property type="match status" value="1"/>
</dbReference>
<dbReference type="PANTHER" id="PTHR30535:SF34">
    <property type="entry name" value="MOLYBDATE-BINDING PROTEIN MOLA"/>
    <property type="match status" value="1"/>
</dbReference>
<dbReference type="PATRIC" id="fig|1367847.3.peg.4444"/>
<dbReference type="HOGENOM" id="CLU_038034_8_0_5"/>
<dbReference type="AlphaFoldDB" id="S5YJ18"/>
<reference evidence="3 4" key="1">
    <citation type="journal article" date="2014" name="BMC Genomics">
        <title>Architecture and functions of a multipartite genome of the methylotrophic bacterium Paracoccus aminophilus JCM 7686, containing primary and secondary chromids.</title>
        <authorList>
            <person name="Dziewit L."/>
            <person name="Czarnecki J."/>
            <person name="Wibberg D."/>
            <person name="Radlinska M."/>
            <person name="Mrozek P."/>
            <person name="Szymczak M."/>
            <person name="Schluter A."/>
            <person name="Puhler A."/>
            <person name="Bartosik D."/>
        </authorList>
    </citation>
    <scope>NUCLEOTIDE SEQUENCE [LARGE SCALE GENOMIC DNA]</scope>
    <source>
        <strain evidence="3">JCM 7686</strain>
        <plasmid evidence="4">Plasmid pAMI6</plasmid>
    </source>
</reference>
<feature type="domain" description="Fe/B12 periplasmic-binding" evidence="2">
    <location>
        <begin position="33"/>
        <end position="284"/>
    </location>
</feature>